<evidence type="ECO:0000313" key="2">
    <source>
        <dbReference type="EMBL" id="GHD27806.1"/>
    </source>
</evidence>
<protein>
    <submittedName>
        <fullName evidence="2">Uncharacterized protein</fullName>
    </submittedName>
</protein>
<organism evidence="2 3">
    <name type="scientific">Psychrobacter glaciei</name>
    <dbReference type="NCBI Taxonomy" id="619771"/>
    <lineage>
        <taxon>Bacteria</taxon>
        <taxon>Pseudomonadati</taxon>
        <taxon>Pseudomonadota</taxon>
        <taxon>Gammaproteobacteria</taxon>
        <taxon>Moraxellales</taxon>
        <taxon>Moraxellaceae</taxon>
        <taxon>Psychrobacter</taxon>
    </lineage>
</organism>
<dbReference type="RefSeq" id="WP_189581567.1">
    <property type="nucleotide sequence ID" value="NZ_BMZR01000001.1"/>
</dbReference>
<sequence>MNLTALPTQLSDNTTTSHDTDTLLAHNLNDNTDAPTSASDEQIAVVSSDQSDTQNNNLLKINPNTIVLAEALTDTTISWRIHNCKISKKTVTQDLPLPFLYHYDSLDDAIKQTHPLTPTLLAQFNTPMTAAEAATLLDISNDLLSSPWHVKVIGSLVVFSEALQLAVRLHWTNTGKETQQIYTKDAEDAMTAAFKDWQFFGRVDVLYKNDKQTLMSIDEQGNTEEPLLTIEASADYQQLLASHALTVIAKLEADKAELPWFDTAILERLE</sequence>
<keyword evidence="3" id="KW-1185">Reference proteome</keyword>
<name>A0ABQ3GPZ3_9GAMM</name>
<feature type="compositionally biased region" description="Polar residues" evidence="1">
    <location>
        <begin position="28"/>
        <end position="49"/>
    </location>
</feature>
<accession>A0ABQ3GPZ3</accession>
<reference evidence="3" key="1">
    <citation type="journal article" date="2019" name="Int. J. Syst. Evol. Microbiol.">
        <title>The Global Catalogue of Microorganisms (GCM) 10K type strain sequencing project: providing services to taxonomists for standard genome sequencing and annotation.</title>
        <authorList>
            <consortium name="The Broad Institute Genomics Platform"/>
            <consortium name="The Broad Institute Genome Sequencing Center for Infectious Disease"/>
            <person name="Wu L."/>
            <person name="Ma J."/>
        </authorList>
    </citation>
    <scope>NUCLEOTIDE SEQUENCE [LARGE SCALE GENOMIC DNA]</scope>
    <source>
        <strain evidence="3">KCTC 42280</strain>
    </source>
</reference>
<evidence type="ECO:0000313" key="3">
    <source>
        <dbReference type="Proteomes" id="UP000610203"/>
    </source>
</evidence>
<dbReference type="EMBL" id="BMZR01000001">
    <property type="protein sequence ID" value="GHD27806.1"/>
    <property type="molecule type" value="Genomic_DNA"/>
</dbReference>
<gene>
    <name evidence="2" type="ORF">GCM10016272_06440</name>
</gene>
<dbReference type="Proteomes" id="UP000610203">
    <property type="component" value="Unassembled WGS sequence"/>
</dbReference>
<evidence type="ECO:0000256" key="1">
    <source>
        <dbReference type="SAM" id="MobiDB-lite"/>
    </source>
</evidence>
<comment type="caution">
    <text evidence="2">The sequence shown here is derived from an EMBL/GenBank/DDBJ whole genome shotgun (WGS) entry which is preliminary data.</text>
</comment>
<proteinExistence type="predicted"/>
<feature type="region of interest" description="Disordered" evidence="1">
    <location>
        <begin position="1"/>
        <end position="49"/>
    </location>
</feature>